<name>A0A2C5X7C8_9PEZI</name>
<dbReference type="InterPro" id="IPR001279">
    <property type="entry name" value="Metallo-B-lactamas"/>
</dbReference>
<dbReference type="InterPro" id="IPR027794">
    <property type="entry name" value="tRNase_Z_dom"/>
</dbReference>
<evidence type="ECO:0000256" key="8">
    <source>
        <dbReference type="ARBA" id="ARBA00022759"/>
    </source>
</evidence>
<dbReference type="EC" id="3.1.26.11" evidence="4"/>
<dbReference type="OrthoDB" id="527344at2759"/>
<evidence type="ECO:0000313" key="14">
    <source>
        <dbReference type="EMBL" id="PHH55438.1"/>
    </source>
</evidence>
<comment type="caution">
    <text evidence="14">The sequence shown here is derived from an EMBL/GenBank/DDBJ whole genome shotgun (WGS) entry which is preliminary data.</text>
</comment>
<dbReference type="Pfam" id="PF12706">
    <property type="entry name" value="Lactamase_B_2"/>
    <property type="match status" value="1"/>
</dbReference>
<dbReference type="GO" id="GO:1990180">
    <property type="term" value="P:mitochondrial tRNA 3'-end processing"/>
    <property type="evidence" value="ECO:0007669"/>
    <property type="project" value="TreeGrafter"/>
</dbReference>
<evidence type="ECO:0000256" key="7">
    <source>
        <dbReference type="ARBA" id="ARBA00022723"/>
    </source>
</evidence>
<gene>
    <name evidence="14" type="primary">ELAC2</name>
    <name evidence="14" type="ORF">CFIMG_000520RA</name>
</gene>
<organism evidence="14 15">
    <name type="scientific">Ceratocystis fimbriata CBS 114723</name>
    <dbReference type="NCBI Taxonomy" id="1035309"/>
    <lineage>
        <taxon>Eukaryota</taxon>
        <taxon>Fungi</taxon>
        <taxon>Dikarya</taxon>
        <taxon>Ascomycota</taxon>
        <taxon>Pezizomycotina</taxon>
        <taxon>Sordariomycetes</taxon>
        <taxon>Hypocreomycetidae</taxon>
        <taxon>Microascales</taxon>
        <taxon>Ceratocystidaceae</taxon>
        <taxon>Ceratocystis</taxon>
    </lineage>
</organism>
<feature type="domain" description="Metallo-beta-lactamase" evidence="12">
    <location>
        <begin position="724"/>
        <end position="929"/>
    </location>
</feature>
<feature type="compositionally biased region" description="Low complexity" evidence="11">
    <location>
        <begin position="35"/>
        <end position="46"/>
    </location>
</feature>
<accession>A0A2C5X7C8</accession>
<keyword evidence="10" id="KW-0862">Zinc</keyword>
<dbReference type="STRING" id="1035309.A0A2C5X7C8"/>
<evidence type="ECO:0000259" key="12">
    <source>
        <dbReference type="Pfam" id="PF12706"/>
    </source>
</evidence>
<keyword evidence="15" id="KW-1185">Reference proteome</keyword>
<reference evidence="14 15" key="1">
    <citation type="journal article" date="2013" name="Fungal Biol.">
        <title>Analysis of microsatellite markers in the genome of the plant pathogen Ceratocystis fimbriata.</title>
        <authorList>
            <person name="Simpson M.C."/>
            <person name="Wilken P.M."/>
            <person name="Coetzee M.P."/>
            <person name="Wingfield M.J."/>
            <person name="Wingfield B.D."/>
        </authorList>
    </citation>
    <scope>NUCLEOTIDE SEQUENCE [LARGE SCALE GENOMIC DNA]</scope>
    <source>
        <strain evidence="14 15">CBS 114723</strain>
    </source>
</reference>
<protein>
    <recommendedName>
        <fullName evidence="4">ribonuclease Z</fullName>
        <ecNumber evidence="4">3.1.26.11</ecNumber>
    </recommendedName>
</protein>
<evidence type="ECO:0000256" key="10">
    <source>
        <dbReference type="ARBA" id="ARBA00022833"/>
    </source>
</evidence>
<dbReference type="EMBL" id="APWK03000011">
    <property type="protein sequence ID" value="PHH55438.1"/>
    <property type="molecule type" value="Genomic_DNA"/>
</dbReference>
<dbReference type="Pfam" id="PF13691">
    <property type="entry name" value="Lactamase_B_4"/>
    <property type="match status" value="1"/>
</dbReference>
<dbReference type="InterPro" id="IPR036866">
    <property type="entry name" value="RibonucZ/Hydroxyglut_hydro"/>
</dbReference>
<comment type="similarity">
    <text evidence="3">Belongs to the RNase Z family.</text>
</comment>
<evidence type="ECO:0000256" key="2">
    <source>
        <dbReference type="ARBA" id="ARBA00001947"/>
    </source>
</evidence>
<evidence type="ECO:0000256" key="11">
    <source>
        <dbReference type="SAM" id="MobiDB-lite"/>
    </source>
</evidence>
<comment type="cofactor">
    <cofactor evidence="2">
        <name>Zn(2+)</name>
        <dbReference type="ChEBI" id="CHEBI:29105"/>
    </cofactor>
</comment>
<evidence type="ECO:0000256" key="1">
    <source>
        <dbReference type="ARBA" id="ARBA00000402"/>
    </source>
</evidence>
<feature type="compositionally biased region" description="Basic and acidic residues" evidence="11">
    <location>
        <begin position="354"/>
        <end position="363"/>
    </location>
</feature>
<dbReference type="GO" id="GO:0042781">
    <property type="term" value="F:3'-tRNA processing endoribonuclease activity"/>
    <property type="evidence" value="ECO:0007669"/>
    <property type="project" value="UniProtKB-EC"/>
</dbReference>
<dbReference type="InterPro" id="IPR047151">
    <property type="entry name" value="RNZ2-like"/>
</dbReference>
<dbReference type="Proteomes" id="UP000222788">
    <property type="component" value="Unassembled WGS sequence"/>
</dbReference>
<dbReference type="AlphaFoldDB" id="A0A2C5X7C8"/>
<dbReference type="CDD" id="cd07718">
    <property type="entry name" value="RNaseZ_ELAC1_ELAC2-C-term-like_MBL-fold"/>
    <property type="match status" value="1"/>
</dbReference>
<keyword evidence="8" id="KW-0255">Endonuclease</keyword>
<feature type="domain" description="tRNase Z endonuclease" evidence="13">
    <location>
        <begin position="169"/>
        <end position="230"/>
    </location>
</feature>
<keyword evidence="5" id="KW-0819">tRNA processing</keyword>
<feature type="region of interest" description="Disordered" evidence="11">
    <location>
        <begin position="142"/>
        <end position="166"/>
    </location>
</feature>
<evidence type="ECO:0000256" key="5">
    <source>
        <dbReference type="ARBA" id="ARBA00022694"/>
    </source>
</evidence>
<dbReference type="GO" id="GO:0005739">
    <property type="term" value="C:mitochondrion"/>
    <property type="evidence" value="ECO:0007669"/>
    <property type="project" value="TreeGrafter"/>
</dbReference>
<dbReference type="PANTHER" id="PTHR12553">
    <property type="entry name" value="ZINC PHOSPHODIESTERASE ELAC PROTEIN 2"/>
    <property type="match status" value="1"/>
</dbReference>
<sequence length="1002" mass="112638">MTFKRVSNVIKRSLHQSKALQLSSRTGPGPRYKGVTSQASQVSSSTKPSISGASSQTTSPLGSAKNLHRYPCAFPFRAPLSVRPRSVPIDHKSFNLDAHQVFAIQPNFRTKCFSAKSVFVLTNKPPAFHPRAQRIELARQKHVSETPTPKFLPKQNRPTRESMTSHIDIVSTPTADTSGSCLYVHFDKRRYVFGRLAEGTQRVLGQRKHAMSSLEQLFVTGEMSWKTLGGMMGMIMTISDVINTSRDAMQLDNQDRISKGRAPLKIDLPERLHMHGADNLSYIMATARSFIFRTGIPFKTIELYEDLRLENPTLSKPDWEDDCLRVWKLPIYPKSNKRRHDGTPASPDPSTETPEAKAQRNRDRDALLAVVENMFNSSWRMDKLEPTMLHDVVMPAKIFIKDQDGIIRLYTGPKPSMDGNNSDVPNVEVLVRSPWPATMVGVLPAPLATGQSLCYIAKNHQRRGKFNPAAAKALGVPPKLNRKLTAGQSIEVNNVTVTPEMVMDPPIPGQGFVVADIPDRSYLESFFARPEWANLEIMSDVGIFYWILSEELVSDPNVLRFMRENSHIKHIVCSPDTSPNMMAFESYGTILTALHRLDPDRYPILKFDNAMPEVKASGDIPFVAGRVGMRMQTMPKREEKPANVLPFPDLMSLVNKLDPEILKMADEARELVNKPEFKARVEESEKDIPNRDTEIITLGTGSAVPSKYRNVSATLIRVPGVGSYLLDCGENTLGQIRRLYGKAEARKIIADLKFLFISHLHADHHLGTITVVEEWIDATQHLTPAPKLTIGCTRFMKTFLDEYCNARNLDLSNIIFSGLHIGDNDFKEVFPADHPSGLATAHYVNVNHCKDAHAGVFTWPSGLKISYSGDCRPSPRFARMGRDSTLLIHECTFESDKQGDAINKRHSTMAEALDIASMMRARRVMLTHFSQRYAKLPAQQRDEITEQDLEGLDEQEKQRRLLDKQRVVLMGCDQMTVKLGEFQQAAEFLPAVLQFLQTEEKD</sequence>
<feature type="region of interest" description="Disordered" evidence="11">
    <location>
        <begin position="336"/>
        <end position="363"/>
    </location>
</feature>
<keyword evidence="9" id="KW-0378">Hydrolase</keyword>
<evidence type="ECO:0000256" key="4">
    <source>
        <dbReference type="ARBA" id="ARBA00012477"/>
    </source>
</evidence>
<dbReference type="Gene3D" id="3.60.15.10">
    <property type="entry name" value="Ribonuclease Z/Hydroxyacylglutathione hydrolase-like"/>
    <property type="match status" value="2"/>
</dbReference>
<keyword evidence="7" id="KW-0479">Metal-binding</keyword>
<evidence type="ECO:0000313" key="15">
    <source>
        <dbReference type="Proteomes" id="UP000222788"/>
    </source>
</evidence>
<dbReference type="PANTHER" id="PTHR12553:SF49">
    <property type="entry name" value="ZINC PHOSPHODIESTERASE ELAC PROTEIN 2"/>
    <property type="match status" value="1"/>
</dbReference>
<reference evidence="14 15" key="2">
    <citation type="journal article" date="2013" name="IMA Fungus">
        <title>IMA Genome-F 1: Ceratocystis fimbriata: Draft nuclear genome sequence for the plant pathogen, Ceratocystis fimbriata.</title>
        <authorList>
            <person name="Wilken P.M."/>
            <person name="Steenkamp E.T."/>
            <person name="Wingfield M.J."/>
            <person name="de Beer Z.W."/>
            <person name="Wingfield B.D."/>
        </authorList>
    </citation>
    <scope>NUCLEOTIDE SEQUENCE [LARGE SCALE GENOMIC DNA]</scope>
    <source>
        <strain evidence="14 15">CBS 114723</strain>
    </source>
</reference>
<evidence type="ECO:0000256" key="6">
    <source>
        <dbReference type="ARBA" id="ARBA00022722"/>
    </source>
</evidence>
<dbReference type="SUPFAM" id="SSF56281">
    <property type="entry name" value="Metallo-hydrolase/oxidoreductase"/>
    <property type="match status" value="1"/>
</dbReference>
<evidence type="ECO:0000259" key="13">
    <source>
        <dbReference type="Pfam" id="PF13691"/>
    </source>
</evidence>
<proteinExistence type="inferred from homology"/>
<dbReference type="GO" id="GO:0046872">
    <property type="term" value="F:metal ion binding"/>
    <property type="evidence" value="ECO:0007669"/>
    <property type="project" value="UniProtKB-KW"/>
</dbReference>
<keyword evidence="6" id="KW-0540">Nuclease</keyword>
<evidence type="ECO:0000256" key="9">
    <source>
        <dbReference type="ARBA" id="ARBA00022801"/>
    </source>
</evidence>
<comment type="catalytic activity">
    <reaction evidence="1">
        <text>Endonucleolytic cleavage of RNA, removing extra 3' nucleotides from tRNA precursor, generating 3' termini of tRNAs. A 3'-hydroxy group is left at the tRNA terminus and a 5'-phosphoryl group is left at the trailer molecule.</text>
        <dbReference type="EC" id="3.1.26.11"/>
    </reaction>
</comment>
<feature type="region of interest" description="Disordered" evidence="11">
    <location>
        <begin position="19"/>
        <end position="64"/>
    </location>
</feature>
<evidence type="ECO:0000256" key="3">
    <source>
        <dbReference type="ARBA" id="ARBA00007823"/>
    </source>
</evidence>
<feature type="compositionally biased region" description="Polar residues" evidence="11">
    <location>
        <begin position="47"/>
        <end position="61"/>
    </location>
</feature>